<evidence type="ECO:0000313" key="2">
    <source>
        <dbReference type="Proteomes" id="UP000655550"/>
    </source>
</evidence>
<dbReference type="EMBL" id="BMDE01000003">
    <property type="protein sequence ID" value="GGH92123.1"/>
    <property type="molecule type" value="Genomic_DNA"/>
</dbReference>
<keyword evidence="2" id="KW-1185">Reference proteome</keyword>
<gene>
    <name evidence="1" type="ORF">GCM10007363_13680</name>
</gene>
<evidence type="ECO:0000313" key="1">
    <source>
        <dbReference type="EMBL" id="GGH92123.1"/>
    </source>
</evidence>
<accession>A0ABQ2AMS2</accession>
<dbReference type="RefSeq" id="WP_308809870.1">
    <property type="nucleotide sequence ID" value="NZ_BMDE01000003.1"/>
</dbReference>
<organism evidence="1 2">
    <name type="scientific">Pseudomonas fluvialis</name>
    <dbReference type="NCBI Taxonomy" id="1793966"/>
    <lineage>
        <taxon>Bacteria</taxon>
        <taxon>Pseudomonadati</taxon>
        <taxon>Pseudomonadota</taxon>
        <taxon>Gammaproteobacteria</taxon>
        <taxon>Pseudomonadales</taxon>
        <taxon>Pseudomonadaceae</taxon>
        <taxon>Pseudomonas</taxon>
    </lineage>
</organism>
<protein>
    <submittedName>
        <fullName evidence="1">Uncharacterized protein</fullName>
    </submittedName>
</protein>
<proteinExistence type="predicted"/>
<comment type="caution">
    <text evidence="1">The sequence shown here is derived from an EMBL/GenBank/DDBJ whole genome shotgun (WGS) entry which is preliminary data.</text>
</comment>
<dbReference type="Proteomes" id="UP000655550">
    <property type="component" value="Unassembled WGS sequence"/>
</dbReference>
<reference evidence="2" key="1">
    <citation type="journal article" date="2019" name="Int. J. Syst. Evol. Microbiol.">
        <title>The Global Catalogue of Microorganisms (GCM) 10K type strain sequencing project: providing services to taxonomists for standard genome sequencing and annotation.</title>
        <authorList>
            <consortium name="The Broad Institute Genomics Platform"/>
            <consortium name="The Broad Institute Genome Sequencing Center for Infectious Disease"/>
            <person name="Wu L."/>
            <person name="Ma J."/>
        </authorList>
    </citation>
    <scope>NUCLEOTIDE SEQUENCE [LARGE SCALE GENOMIC DNA]</scope>
    <source>
        <strain evidence="2">CCM 8778</strain>
    </source>
</reference>
<sequence length="139" mass="15036">MSQMSIESFDDLLLLARQQPDPQRLLFVFTQPELPEGHTAEQAERFAAGAGGHLAPVVCVDKTPEELSSFAALVEESQQAAQDWVVMFVAALSGQAGVGPGEEQVEQSLRYMVEGIRTGRVASFLAFDRQGSLLQLSNG</sequence>
<name>A0ABQ2AMS2_9PSED</name>